<dbReference type="AlphaFoldDB" id="A0ABD5ZPC2"/>
<evidence type="ECO:0000313" key="3">
    <source>
        <dbReference type="Proteomes" id="UP001596398"/>
    </source>
</evidence>
<feature type="region of interest" description="Disordered" evidence="1">
    <location>
        <begin position="1"/>
        <end position="24"/>
    </location>
</feature>
<feature type="compositionally biased region" description="Basic and acidic residues" evidence="1">
    <location>
        <begin position="1"/>
        <end position="13"/>
    </location>
</feature>
<sequence>MSYGREPSERAPEPEGTPTGPLGAAFDRLKRHLVEWPARCVETQVRALEGER</sequence>
<keyword evidence="3" id="KW-1185">Reference proteome</keyword>
<proteinExistence type="predicted"/>
<name>A0ABD5ZPC2_9EURY</name>
<protein>
    <submittedName>
        <fullName evidence="2">Uncharacterized protein</fullName>
    </submittedName>
</protein>
<dbReference type="RefSeq" id="WP_276233438.1">
    <property type="nucleotide sequence ID" value="NZ_CP119802.1"/>
</dbReference>
<accession>A0ABD5ZPC2</accession>
<comment type="caution">
    <text evidence="2">The sequence shown here is derived from an EMBL/GenBank/DDBJ whole genome shotgun (WGS) entry which is preliminary data.</text>
</comment>
<dbReference type="EMBL" id="JBHTAP010000001">
    <property type="protein sequence ID" value="MFC7235308.1"/>
    <property type="molecule type" value="Genomic_DNA"/>
</dbReference>
<dbReference type="GeneID" id="79266999"/>
<reference evidence="2 3" key="1">
    <citation type="journal article" date="2019" name="Int. J. Syst. Evol. Microbiol.">
        <title>The Global Catalogue of Microorganisms (GCM) 10K type strain sequencing project: providing services to taxonomists for standard genome sequencing and annotation.</title>
        <authorList>
            <consortium name="The Broad Institute Genomics Platform"/>
            <consortium name="The Broad Institute Genome Sequencing Center for Infectious Disease"/>
            <person name="Wu L."/>
            <person name="Ma J."/>
        </authorList>
    </citation>
    <scope>NUCLEOTIDE SEQUENCE [LARGE SCALE GENOMIC DNA]</scope>
    <source>
        <strain evidence="2 3">DT85</strain>
    </source>
</reference>
<dbReference type="Proteomes" id="UP001596398">
    <property type="component" value="Unassembled WGS sequence"/>
</dbReference>
<evidence type="ECO:0000313" key="2">
    <source>
        <dbReference type="EMBL" id="MFC7235308.1"/>
    </source>
</evidence>
<evidence type="ECO:0000256" key="1">
    <source>
        <dbReference type="SAM" id="MobiDB-lite"/>
    </source>
</evidence>
<gene>
    <name evidence="2" type="ORF">ACFQJ4_08280</name>
</gene>
<organism evidence="2 3">
    <name type="scientific">Halosegnis marinus</name>
    <dbReference type="NCBI Taxonomy" id="3034023"/>
    <lineage>
        <taxon>Archaea</taxon>
        <taxon>Methanobacteriati</taxon>
        <taxon>Methanobacteriota</taxon>
        <taxon>Stenosarchaea group</taxon>
        <taxon>Halobacteria</taxon>
        <taxon>Halobacteriales</taxon>
        <taxon>Natronomonadaceae</taxon>
        <taxon>Halosegnis</taxon>
    </lineage>
</organism>